<dbReference type="EMBL" id="QNGE01001157">
    <property type="protein sequence ID" value="KAA3678284.1"/>
    <property type="molecule type" value="Genomic_DNA"/>
</dbReference>
<protein>
    <recommendedName>
        <fullName evidence="3">Reverse transcriptase domain-containing protein</fullName>
    </recommendedName>
</protein>
<comment type="caution">
    <text evidence="1">The sequence shown here is derived from an EMBL/GenBank/DDBJ whole genome shotgun (WGS) entry which is preliminary data.</text>
</comment>
<evidence type="ECO:0000313" key="1">
    <source>
        <dbReference type="EMBL" id="KAA3678284.1"/>
    </source>
</evidence>
<dbReference type="Proteomes" id="UP000324629">
    <property type="component" value="Unassembled WGS sequence"/>
</dbReference>
<dbReference type="AlphaFoldDB" id="A0A5J4NS18"/>
<evidence type="ECO:0008006" key="3">
    <source>
        <dbReference type="Google" id="ProtNLM"/>
    </source>
</evidence>
<name>A0A5J4NS18_9TREM</name>
<dbReference type="PANTHER" id="PTHR33332">
    <property type="entry name" value="REVERSE TRANSCRIPTASE DOMAIN-CONTAINING PROTEIN"/>
    <property type="match status" value="1"/>
</dbReference>
<evidence type="ECO:0000313" key="2">
    <source>
        <dbReference type="Proteomes" id="UP000324629"/>
    </source>
</evidence>
<keyword evidence="2" id="KW-1185">Reference proteome</keyword>
<gene>
    <name evidence="1" type="ORF">DEA37_0013205</name>
</gene>
<organism evidence="1 2">
    <name type="scientific">Paragonimus westermani</name>
    <dbReference type="NCBI Taxonomy" id="34504"/>
    <lineage>
        <taxon>Eukaryota</taxon>
        <taxon>Metazoa</taxon>
        <taxon>Spiralia</taxon>
        <taxon>Lophotrochozoa</taxon>
        <taxon>Platyhelminthes</taxon>
        <taxon>Trematoda</taxon>
        <taxon>Digenea</taxon>
        <taxon>Plagiorchiida</taxon>
        <taxon>Troglotremata</taxon>
        <taxon>Troglotrematidae</taxon>
        <taxon>Paragonimus</taxon>
    </lineage>
</organism>
<sequence length="381" mass="42064">MFACQPLQRKYAAMNKVYGCWCTNSSMSNPVDCEFWAKNLMVNLVESVILEPVVQLVPVGVGGTALTIVEPLVPTSVTFVCPSRTPLGLTIVCNLTTNAGSHLRITTLTFMGQLGTSRVPDLADCGAGLRRIRLDKVINVEPYDYEVIEKTTLTITANGWQLLKLPKSWSVFSGDRIGLLTTASMPLNCAVPSTDFQSADLISNLITTLNVGDIITASLLSRSNVRFQVPYSVMGPVAIHPRIRKEAALGLVMTLHNLCKHTVQIGTLPEAWKVTAVIPIIKAGDHHSPASYRPISLTSIECKILERLLRHFILKYFFSNNLSSSTLHDFLPDRLYITNMLIFMDSLKEAKDNDHISDATFDFTKASDHVSYSPVVHKLET</sequence>
<proteinExistence type="predicted"/>
<accession>A0A5J4NS18</accession>
<reference evidence="1 2" key="1">
    <citation type="journal article" date="2019" name="Gigascience">
        <title>Whole-genome sequence of the oriental lung fluke Paragonimus westermani.</title>
        <authorList>
            <person name="Oey H."/>
            <person name="Zakrzewski M."/>
            <person name="Narain K."/>
            <person name="Devi K.R."/>
            <person name="Agatsuma T."/>
            <person name="Nawaratna S."/>
            <person name="Gobert G.N."/>
            <person name="Jones M.K."/>
            <person name="Ragan M.A."/>
            <person name="McManus D.P."/>
            <person name="Krause L."/>
        </authorList>
    </citation>
    <scope>NUCLEOTIDE SEQUENCE [LARGE SCALE GENOMIC DNA]</scope>
    <source>
        <strain evidence="1 2">IND2009</strain>
    </source>
</reference>